<evidence type="ECO:0000256" key="4">
    <source>
        <dbReference type="ARBA" id="ARBA00022679"/>
    </source>
</evidence>
<dbReference type="AlphaFoldDB" id="A0A835BAK2"/>
<feature type="compositionally biased region" description="Low complexity" evidence="9">
    <location>
        <begin position="161"/>
        <end position="188"/>
    </location>
</feature>
<evidence type="ECO:0000256" key="1">
    <source>
        <dbReference type="ARBA" id="ARBA00004167"/>
    </source>
</evidence>
<evidence type="ECO:0000256" key="6">
    <source>
        <dbReference type="ARBA" id="ARBA00022989"/>
    </source>
</evidence>
<reference evidence="10" key="1">
    <citation type="submission" date="2020-07" db="EMBL/GenBank/DDBJ databases">
        <title>Genome sequence and genetic diversity analysis of an under-domesticated orphan crop, white fonio (Digitaria exilis).</title>
        <authorList>
            <person name="Bennetzen J.L."/>
            <person name="Chen S."/>
            <person name="Ma X."/>
            <person name="Wang X."/>
            <person name="Yssel A.E.J."/>
            <person name="Chaluvadi S.R."/>
            <person name="Johnson M."/>
            <person name="Gangashetty P."/>
            <person name="Hamidou F."/>
            <person name="Sanogo M.D."/>
            <person name="Zwaenepoel A."/>
            <person name="Wallace J."/>
            <person name="Van De Peer Y."/>
            <person name="Van Deynze A."/>
        </authorList>
    </citation>
    <scope>NUCLEOTIDE SEQUENCE</scope>
    <source>
        <tissue evidence="10">Leaves</tissue>
    </source>
</reference>
<evidence type="ECO:0000256" key="3">
    <source>
        <dbReference type="ARBA" id="ARBA00022676"/>
    </source>
</evidence>
<keyword evidence="4 8" id="KW-0808">Transferase</keyword>
<name>A0A835BAK2_9POAL</name>
<protein>
    <recommendedName>
        <fullName evidence="8">Glycosyltransferase family 92 protein</fullName>
        <ecNumber evidence="8">2.4.1.-</ecNumber>
    </recommendedName>
</protein>
<dbReference type="EC" id="2.4.1.-" evidence="8"/>
<evidence type="ECO:0000313" key="11">
    <source>
        <dbReference type="Proteomes" id="UP000636709"/>
    </source>
</evidence>
<evidence type="ECO:0000256" key="5">
    <source>
        <dbReference type="ARBA" id="ARBA00022692"/>
    </source>
</evidence>
<comment type="caution">
    <text evidence="10">The sequence shown here is derived from an EMBL/GenBank/DDBJ whole genome shotgun (WGS) entry which is preliminary data.</text>
</comment>
<proteinExistence type="inferred from homology"/>
<dbReference type="GO" id="GO:0016757">
    <property type="term" value="F:glycosyltransferase activity"/>
    <property type="evidence" value="ECO:0007669"/>
    <property type="project" value="UniProtKB-UniRule"/>
</dbReference>
<gene>
    <name evidence="10" type="ORF">HU200_039720</name>
</gene>
<keyword evidence="11" id="KW-1185">Reference proteome</keyword>
<keyword evidence="5" id="KW-0812">Transmembrane</keyword>
<dbReference type="EMBL" id="JACEFO010001943">
    <property type="protein sequence ID" value="KAF8692389.1"/>
    <property type="molecule type" value="Genomic_DNA"/>
</dbReference>
<evidence type="ECO:0000256" key="2">
    <source>
        <dbReference type="ARBA" id="ARBA00007647"/>
    </source>
</evidence>
<evidence type="ECO:0000313" key="10">
    <source>
        <dbReference type="EMBL" id="KAF8692389.1"/>
    </source>
</evidence>
<dbReference type="Proteomes" id="UP000636709">
    <property type="component" value="Unassembled WGS sequence"/>
</dbReference>
<dbReference type="OrthoDB" id="2526284at2759"/>
<comment type="subcellular location">
    <subcellularLocation>
        <location evidence="1">Membrane</location>
        <topology evidence="1">Single-pass membrane protein</topology>
    </subcellularLocation>
</comment>
<dbReference type="GO" id="GO:0005737">
    <property type="term" value="C:cytoplasm"/>
    <property type="evidence" value="ECO:0007669"/>
    <property type="project" value="TreeGrafter"/>
</dbReference>
<feature type="region of interest" description="Disordered" evidence="9">
    <location>
        <begin position="156"/>
        <end position="194"/>
    </location>
</feature>
<keyword evidence="7" id="KW-0472">Membrane</keyword>
<evidence type="ECO:0000256" key="7">
    <source>
        <dbReference type="ARBA" id="ARBA00023136"/>
    </source>
</evidence>
<keyword evidence="6" id="KW-1133">Transmembrane helix</keyword>
<organism evidence="10 11">
    <name type="scientific">Digitaria exilis</name>
    <dbReference type="NCBI Taxonomy" id="1010633"/>
    <lineage>
        <taxon>Eukaryota</taxon>
        <taxon>Viridiplantae</taxon>
        <taxon>Streptophyta</taxon>
        <taxon>Embryophyta</taxon>
        <taxon>Tracheophyta</taxon>
        <taxon>Spermatophyta</taxon>
        <taxon>Magnoliopsida</taxon>
        <taxon>Liliopsida</taxon>
        <taxon>Poales</taxon>
        <taxon>Poaceae</taxon>
        <taxon>PACMAD clade</taxon>
        <taxon>Panicoideae</taxon>
        <taxon>Panicodae</taxon>
        <taxon>Paniceae</taxon>
        <taxon>Anthephorinae</taxon>
        <taxon>Digitaria</taxon>
    </lineage>
</organism>
<dbReference type="InterPro" id="IPR008166">
    <property type="entry name" value="Glyco_transf_92"/>
</dbReference>
<accession>A0A835BAK2</accession>
<sequence length="610" mass="66997">MAAMMQSPRRRICRALRVLLVVALALAALLALLTSTTTPTALPPPPPQRTTSTHQQHRHTLRAVQEEVITSSTPTAAHDDDEDDAVLLPDWEVLVLLRPGAPAPATTTSWCVFPGSGAASPARSLGRMPTSGRHAYTCAMPVPERRHNKPFFRAPTLRVMTTPTPSSSSETPSSSSSSSETPSSSSETPPREGREMLRWRSGRLAYDAAALRDTGDVLVFAKGVNPRQGVNRNASDVRCVYYRRSDGVVASLPAATSAQQVFRCPPPPPGTATTGKGILRVTLAVAGGEPIPSMATYTPPPPPPEEKAAVVCACTMVRDVAKFLREWVVYHSAIGVDRFVLYDNGSQDELEGQVRQLVTAGGFDVSMHIWPWPKTQEAGFSYAAAAHRGSCQWMAFVDVDEFIFSQAWAHDQSKPSKSMEMVLAGVEADVGQVTLGCKDFGPSGHTKHPPEGVTQGYTCRRRAEERHKSLVRLDALEPSLINSIHHFQVRPQFRWQRLTKAQVNHYKYQAWDEFKLKFRRRVSSYVADWTEPLNHGSRDRTPGLGLQAVEPPGWPHSFCEVEDAMLADVTRRWFGVGFTRSNKSFSNNQLPAAARRVGPPTTPHQLPAHS</sequence>
<dbReference type="PANTHER" id="PTHR21461:SF69">
    <property type="entry name" value="GLYCOSYLTRANSFERASE FAMILY 92 PROTEIN"/>
    <property type="match status" value="1"/>
</dbReference>
<evidence type="ECO:0000256" key="9">
    <source>
        <dbReference type="SAM" id="MobiDB-lite"/>
    </source>
</evidence>
<dbReference type="PANTHER" id="PTHR21461">
    <property type="entry name" value="GLYCOSYLTRANSFERASE FAMILY 92 PROTEIN"/>
    <property type="match status" value="1"/>
</dbReference>
<evidence type="ECO:0000256" key="8">
    <source>
        <dbReference type="RuleBase" id="RU366017"/>
    </source>
</evidence>
<feature type="region of interest" description="Disordered" evidence="9">
    <location>
        <begin position="37"/>
        <end position="60"/>
    </location>
</feature>
<dbReference type="GO" id="GO:0016020">
    <property type="term" value="C:membrane"/>
    <property type="evidence" value="ECO:0007669"/>
    <property type="project" value="UniProtKB-SubCell"/>
</dbReference>
<comment type="similarity">
    <text evidence="2 8">Belongs to the glycosyltransferase 92 family.</text>
</comment>
<feature type="region of interest" description="Disordered" evidence="9">
    <location>
        <begin position="585"/>
        <end position="610"/>
    </location>
</feature>
<dbReference type="Pfam" id="PF01697">
    <property type="entry name" value="Glyco_transf_92"/>
    <property type="match status" value="1"/>
</dbReference>
<keyword evidence="3 8" id="KW-0328">Glycosyltransferase</keyword>